<keyword evidence="2" id="KW-1185">Reference proteome</keyword>
<organism evidence="1 2">
    <name type="scientific">Trichoderma asperellum (strain ATCC 204424 / CBS 433.97 / NBRC 101777)</name>
    <dbReference type="NCBI Taxonomy" id="1042311"/>
    <lineage>
        <taxon>Eukaryota</taxon>
        <taxon>Fungi</taxon>
        <taxon>Dikarya</taxon>
        <taxon>Ascomycota</taxon>
        <taxon>Pezizomycotina</taxon>
        <taxon>Sordariomycetes</taxon>
        <taxon>Hypocreomycetidae</taxon>
        <taxon>Hypocreales</taxon>
        <taxon>Hypocreaceae</taxon>
        <taxon>Trichoderma</taxon>
    </lineage>
</organism>
<dbReference type="Proteomes" id="UP000240493">
    <property type="component" value="Unassembled WGS sequence"/>
</dbReference>
<evidence type="ECO:0000313" key="1">
    <source>
        <dbReference type="EMBL" id="PTB36459.1"/>
    </source>
</evidence>
<gene>
    <name evidence="1" type="ORF">M441DRAFT_73265</name>
</gene>
<accession>A0A2T3YV82</accession>
<protein>
    <submittedName>
        <fullName evidence="1">Uncharacterized protein</fullName>
    </submittedName>
</protein>
<proteinExistence type="predicted"/>
<evidence type="ECO:0000313" key="2">
    <source>
        <dbReference type="Proteomes" id="UP000240493"/>
    </source>
</evidence>
<dbReference type="EMBL" id="KZ679270">
    <property type="protein sequence ID" value="PTB36459.1"/>
    <property type="molecule type" value="Genomic_DNA"/>
</dbReference>
<reference evidence="1 2" key="1">
    <citation type="submission" date="2016-07" db="EMBL/GenBank/DDBJ databases">
        <title>Multiple horizontal gene transfer events from other fungi enriched the ability of initially mycotrophic Trichoderma (Ascomycota) to feed on dead plant biomass.</title>
        <authorList>
            <consortium name="DOE Joint Genome Institute"/>
            <person name="Aerts A."/>
            <person name="Atanasova L."/>
            <person name="Chenthamara K."/>
            <person name="Zhang J."/>
            <person name="Grujic M."/>
            <person name="Henrissat B."/>
            <person name="Kuo A."/>
            <person name="Salamov A."/>
            <person name="Lipzen A."/>
            <person name="Labutti K."/>
            <person name="Barry K."/>
            <person name="Miao Y."/>
            <person name="Rahimi M.J."/>
            <person name="Shen Q."/>
            <person name="Grigoriev I.V."/>
            <person name="Kubicek C.P."/>
            <person name="Druzhinina I.S."/>
        </authorList>
    </citation>
    <scope>NUCLEOTIDE SEQUENCE [LARGE SCALE GENOMIC DNA]</scope>
    <source>
        <strain evidence="1 2">CBS 433.97</strain>
    </source>
</reference>
<sequence length="149" mass="16082">MDRAGVAVQSTPSGCPWGLSLCLQAQGAYRVCPTCEQAERPKLERPGAAAQDFDFDSSLWWTQNANHLRDKPHTRACIVSCTTTTSPLVSDSPGRQPGGTSAPLAAIPSVRGWLNTIDAGLIVYYVGLQRWQGNESRPVLAAQLSRQSE</sequence>
<name>A0A2T3YV82_TRIA4</name>
<dbReference type="AlphaFoldDB" id="A0A2T3YV82"/>